<dbReference type="Proteomes" id="UP000186736">
    <property type="component" value="Unassembled WGS sequence"/>
</dbReference>
<sequence length="192" mass="21575">MIYGSVLAAVVSALAAEAIDNTSKQAWQKLYEPGRADGRDLATLGRSIEEGRITRRDADCWVFARLHSQLKPRHWDVLVAKYSTHKARKVQSIGRLHPLIASHAPRLFIINAVTAWAIPKLKGADGKRSSDMIVLPVEFYDINRWDPEARPERTRRRWRKAIDDVLEGMEEEALDAAEIILVNEGLAIKSAA</sequence>
<dbReference type="AlphaFoldDB" id="A0A1Q9R3I7"/>
<dbReference type="EMBL" id="MKZO01000026">
    <property type="protein sequence ID" value="OLS61872.1"/>
    <property type="molecule type" value="Genomic_DNA"/>
</dbReference>
<reference evidence="1 2" key="1">
    <citation type="submission" date="2016-10" db="EMBL/GenBank/DDBJ databases">
        <title>Genome Sequence of Pseudomonas putida GM4FR.</title>
        <authorList>
            <person name="Poehlein A."/>
            <person name="Wemheuer F."/>
            <person name="Hollensteiner J."/>
            <person name="Wemheuer B."/>
        </authorList>
    </citation>
    <scope>NUCLEOTIDE SEQUENCE [LARGE SCALE GENOMIC DNA]</scope>
    <source>
        <strain evidence="1 2">GM4FR</strain>
    </source>
</reference>
<evidence type="ECO:0000313" key="1">
    <source>
        <dbReference type="EMBL" id="OLS61872.1"/>
    </source>
</evidence>
<gene>
    <name evidence="1" type="ORF">PSEMO_32450</name>
</gene>
<evidence type="ECO:0000313" key="2">
    <source>
        <dbReference type="Proteomes" id="UP000186736"/>
    </source>
</evidence>
<dbReference type="RefSeq" id="WP_075804055.1">
    <property type="nucleotide sequence ID" value="NZ_MKZO01000026.1"/>
</dbReference>
<comment type="caution">
    <text evidence="1">The sequence shown here is derived from an EMBL/GenBank/DDBJ whole genome shotgun (WGS) entry which is preliminary data.</text>
</comment>
<organism evidence="1 2">
    <name type="scientific">Pseudomonas putida</name>
    <name type="common">Arthrobacter siderocapsulatus</name>
    <dbReference type="NCBI Taxonomy" id="303"/>
    <lineage>
        <taxon>Bacteria</taxon>
        <taxon>Pseudomonadati</taxon>
        <taxon>Pseudomonadota</taxon>
        <taxon>Gammaproteobacteria</taxon>
        <taxon>Pseudomonadales</taxon>
        <taxon>Pseudomonadaceae</taxon>
        <taxon>Pseudomonas</taxon>
    </lineage>
</organism>
<name>A0A1Q9R3I7_PSEPU</name>
<proteinExistence type="predicted"/>
<dbReference type="OrthoDB" id="7005515at2"/>
<evidence type="ECO:0008006" key="3">
    <source>
        <dbReference type="Google" id="ProtNLM"/>
    </source>
</evidence>
<protein>
    <recommendedName>
        <fullName evidence="3">Phage-like protein</fullName>
    </recommendedName>
</protein>
<accession>A0A1Q9R3I7</accession>